<evidence type="ECO:0000313" key="1">
    <source>
        <dbReference type="EMBL" id="KAI0085208.1"/>
    </source>
</evidence>
<proteinExistence type="predicted"/>
<evidence type="ECO:0000313" key="2">
    <source>
        <dbReference type="Proteomes" id="UP001055072"/>
    </source>
</evidence>
<protein>
    <submittedName>
        <fullName evidence="1">Uncharacterized protein</fullName>
    </submittedName>
</protein>
<sequence>MAAQDARVLSPVFQNLMSRVLTILHVSPASLVGLPASLAQADGTIRFVSKPFPDQKMAELHALNRQIQEADHETDGNVVFFPSAVHFPVLAHEFPTFDNLTVVKGWRILHSELMYIPKGRGHSECIIPVAWVERHVLVGDGRYIDSTIHPEGWTMLVARGSSEYSTVEVCHGGPRRRDRDDEGAVKVRVKDGARGDRHGRVLMDDLLDHLDAIREADAHEVARVLHETHGLVCLPPTPPSSSNSSNPSDAPQRPLRCSPIPLVTFKKPVRTTCEREVQWPTSPTPWDNPKPTSPHAALMKWGSVSEILMHDLYWCWTDGEELTRRLQPLNEHDDSDHDSMPSLMTISDSSSGDDHSSSGDDDDSKNNVQGRICKEKDDHSTNAGRGRSLRPQPLDRVPSPQRTASAPPALHSPRSLLSGDGPSSPEVSTPAMWEVLNDAAEALGSHFPPQQLSDAISNLATLCGLDSAPCPSPVDSPQRGTITEPTVKRETEDSSVTANVDNARTSHDPLVGYCATTDPPPTSPSSQFNSQGVRPYNMDDIGDWWSGYKADDEAWGLDIAKEPAQRPDDDLAGDGIRVAAVDPPASPSSASSLDYSDLTGLYDPLRIDTSFATLNRANDDVPMPDRSACSDVTPPPMQADYSFTPSLATVNAVEGILSGMKGTAGFGTAPAVRRPRTATQRLVFPTPDAVMEAYANGGPPPPRQFASIWMARRTMLRVLRPLLDRAYEQGLMEFLDKYNRTVVSDAYGEMALATLFFPKGCYDGCPYLDPVEELEALQARLFFGVTNPFLEQHSIAAIDHALSMRTPWPETQYIVYLRTNGFLGGDWSVPAHGFQPAVARYSSLRC</sequence>
<reference evidence="1" key="1">
    <citation type="journal article" date="2021" name="Environ. Microbiol.">
        <title>Gene family expansions and transcriptome signatures uncover fungal adaptations to wood decay.</title>
        <authorList>
            <person name="Hage H."/>
            <person name="Miyauchi S."/>
            <person name="Viragh M."/>
            <person name="Drula E."/>
            <person name="Min B."/>
            <person name="Chaduli D."/>
            <person name="Navarro D."/>
            <person name="Favel A."/>
            <person name="Norest M."/>
            <person name="Lesage-Meessen L."/>
            <person name="Balint B."/>
            <person name="Merenyi Z."/>
            <person name="de Eugenio L."/>
            <person name="Morin E."/>
            <person name="Martinez A.T."/>
            <person name="Baldrian P."/>
            <person name="Stursova M."/>
            <person name="Martinez M.J."/>
            <person name="Novotny C."/>
            <person name="Magnuson J.K."/>
            <person name="Spatafora J.W."/>
            <person name="Maurice S."/>
            <person name="Pangilinan J."/>
            <person name="Andreopoulos W."/>
            <person name="LaButti K."/>
            <person name="Hundley H."/>
            <person name="Na H."/>
            <person name="Kuo A."/>
            <person name="Barry K."/>
            <person name="Lipzen A."/>
            <person name="Henrissat B."/>
            <person name="Riley R."/>
            <person name="Ahrendt S."/>
            <person name="Nagy L.G."/>
            <person name="Grigoriev I.V."/>
            <person name="Martin F."/>
            <person name="Rosso M.N."/>
        </authorList>
    </citation>
    <scope>NUCLEOTIDE SEQUENCE</scope>
    <source>
        <strain evidence="1">CBS 384.51</strain>
    </source>
</reference>
<dbReference type="Proteomes" id="UP001055072">
    <property type="component" value="Unassembled WGS sequence"/>
</dbReference>
<gene>
    <name evidence="1" type="ORF">BDY19DRAFT_996924</name>
</gene>
<organism evidence="1 2">
    <name type="scientific">Irpex rosettiformis</name>
    <dbReference type="NCBI Taxonomy" id="378272"/>
    <lineage>
        <taxon>Eukaryota</taxon>
        <taxon>Fungi</taxon>
        <taxon>Dikarya</taxon>
        <taxon>Basidiomycota</taxon>
        <taxon>Agaricomycotina</taxon>
        <taxon>Agaricomycetes</taxon>
        <taxon>Polyporales</taxon>
        <taxon>Irpicaceae</taxon>
        <taxon>Irpex</taxon>
    </lineage>
</organism>
<comment type="caution">
    <text evidence="1">The sequence shown here is derived from an EMBL/GenBank/DDBJ whole genome shotgun (WGS) entry which is preliminary data.</text>
</comment>
<dbReference type="EMBL" id="MU274933">
    <property type="protein sequence ID" value="KAI0085208.1"/>
    <property type="molecule type" value="Genomic_DNA"/>
</dbReference>
<keyword evidence="2" id="KW-1185">Reference proteome</keyword>
<accession>A0ACB8TT86</accession>
<name>A0ACB8TT86_9APHY</name>